<evidence type="ECO:0000313" key="1">
    <source>
        <dbReference type="EMBL" id="CAI8006662.1"/>
    </source>
</evidence>
<protein>
    <submittedName>
        <fullName evidence="1">Uncharacterized protein</fullName>
    </submittedName>
</protein>
<reference evidence="1" key="1">
    <citation type="submission" date="2023-03" db="EMBL/GenBank/DDBJ databases">
        <authorList>
            <person name="Steffen K."/>
            <person name="Cardenas P."/>
        </authorList>
    </citation>
    <scope>NUCLEOTIDE SEQUENCE</scope>
</reference>
<name>A0AA35RAK6_GEOBA</name>
<comment type="caution">
    <text evidence="1">The sequence shown here is derived from an EMBL/GenBank/DDBJ whole genome shotgun (WGS) entry which is preliminary data.</text>
</comment>
<dbReference type="EMBL" id="CASHTH010000707">
    <property type="protein sequence ID" value="CAI8006662.1"/>
    <property type="molecule type" value="Genomic_DNA"/>
</dbReference>
<dbReference type="AlphaFoldDB" id="A0AA35RAK6"/>
<evidence type="ECO:0000313" key="2">
    <source>
        <dbReference type="Proteomes" id="UP001174909"/>
    </source>
</evidence>
<accession>A0AA35RAK6</accession>
<sequence>MTLLLPPTPHLTAERLRLPPGPPHSGYHDICPFCPGAAVGGGGHRPLHHTRTESLHPVSLHRSGREAQVHWSQRAESNSVCDGSSHWDLNDALLCPETPPPPCALWHIPLHRCGLPLWCSGTYVLIVDVLQ</sequence>
<keyword evidence="2" id="KW-1185">Reference proteome</keyword>
<organism evidence="1 2">
    <name type="scientific">Geodia barretti</name>
    <name type="common">Barrett's horny sponge</name>
    <dbReference type="NCBI Taxonomy" id="519541"/>
    <lineage>
        <taxon>Eukaryota</taxon>
        <taxon>Metazoa</taxon>
        <taxon>Porifera</taxon>
        <taxon>Demospongiae</taxon>
        <taxon>Heteroscleromorpha</taxon>
        <taxon>Tetractinellida</taxon>
        <taxon>Astrophorina</taxon>
        <taxon>Geodiidae</taxon>
        <taxon>Geodia</taxon>
    </lineage>
</organism>
<proteinExistence type="predicted"/>
<gene>
    <name evidence="1" type="ORF">GBAR_LOCUS4842</name>
</gene>
<dbReference type="Proteomes" id="UP001174909">
    <property type="component" value="Unassembled WGS sequence"/>
</dbReference>